<gene>
    <name evidence="1" type="ORF">HPB49_000049</name>
</gene>
<proteinExistence type="predicted"/>
<accession>A0ACB8DHN5</accession>
<protein>
    <submittedName>
        <fullName evidence="1">Uncharacterized protein</fullName>
    </submittedName>
</protein>
<dbReference type="EMBL" id="CM023480">
    <property type="protein sequence ID" value="KAH7970131.1"/>
    <property type="molecule type" value="Genomic_DNA"/>
</dbReference>
<comment type="caution">
    <text evidence="1">The sequence shown here is derived from an EMBL/GenBank/DDBJ whole genome shotgun (WGS) entry which is preliminary data.</text>
</comment>
<reference evidence="1" key="1">
    <citation type="submission" date="2020-05" db="EMBL/GenBank/DDBJ databases">
        <title>Large-scale comparative analyses of tick genomes elucidate their genetic diversity and vector capacities.</title>
        <authorList>
            <person name="Jia N."/>
            <person name="Wang J."/>
            <person name="Shi W."/>
            <person name="Du L."/>
            <person name="Sun Y."/>
            <person name="Zhan W."/>
            <person name="Jiang J."/>
            <person name="Wang Q."/>
            <person name="Zhang B."/>
            <person name="Ji P."/>
            <person name="Sakyi L.B."/>
            <person name="Cui X."/>
            <person name="Yuan T."/>
            <person name="Jiang B."/>
            <person name="Yang W."/>
            <person name="Lam T.T.-Y."/>
            <person name="Chang Q."/>
            <person name="Ding S."/>
            <person name="Wang X."/>
            <person name="Zhu J."/>
            <person name="Ruan X."/>
            <person name="Zhao L."/>
            <person name="Wei J."/>
            <person name="Que T."/>
            <person name="Du C."/>
            <person name="Cheng J."/>
            <person name="Dai P."/>
            <person name="Han X."/>
            <person name="Huang E."/>
            <person name="Gao Y."/>
            <person name="Liu J."/>
            <person name="Shao H."/>
            <person name="Ye R."/>
            <person name="Li L."/>
            <person name="Wei W."/>
            <person name="Wang X."/>
            <person name="Wang C."/>
            <person name="Yang T."/>
            <person name="Huo Q."/>
            <person name="Li W."/>
            <person name="Guo W."/>
            <person name="Chen H."/>
            <person name="Zhou L."/>
            <person name="Ni X."/>
            <person name="Tian J."/>
            <person name="Zhou Y."/>
            <person name="Sheng Y."/>
            <person name="Liu T."/>
            <person name="Pan Y."/>
            <person name="Xia L."/>
            <person name="Li J."/>
            <person name="Zhao F."/>
            <person name="Cao W."/>
        </authorList>
    </citation>
    <scope>NUCLEOTIDE SEQUENCE</scope>
    <source>
        <strain evidence="1">Dsil-2018</strain>
    </source>
</reference>
<keyword evidence="2" id="KW-1185">Reference proteome</keyword>
<dbReference type="Proteomes" id="UP000821865">
    <property type="component" value="Chromosome 11"/>
</dbReference>
<evidence type="ECO:0000313" key="2">
    <source>
        <dbReference type="Proteomes" id="UP000821865"/>
    </source>
</evidence>
<sequence length="145" mass="15337">MTDGSSCSKRKRKAIALDGKAAIIKAVASGTKKTQVAKNFGIAPSPLSTILSHKEVITGAVARGVKGTRKKLRSPAFEAVEEALFKWVLVARLANLPVSGALLQRQARDFSAAAGITIAAAAETAILHLETMQQRSITYFFAPST</sequence>
<evidence type="ECO:0000313" key="1">
    <source>
        <dbReference type="EMBL" id="KAH7970131.1"/>
    </source>
</evidence>
<organism evidence="1 2">
    <name type="scientific">Dermacentor silvarum</name>
    <name type="common">Tick</name>
    <dbReference type="NCBI Taxonomy" id="543639"/>
    <lineage>
        <taxon>Eukaryota</taxon>
        <taxon>Metazoa</taxon>
        <taxon>Ecdysozoa</taxon>
        <taxon>Arthropoda</taxon>
        <taxon>Chelicerata</taxon>
        <taxon>Arachnida</taxon>
        <taxon>Acari</taxon>
        <taxon>Parasitiformes</taxon>
        <taxon>Ixodida</taxon>
        <taxon>Ixodoidea</taxon>
        <taxon>Ixodidae</taxon>
        <taxon>Rhipicephalinae</taxon>
        <taxon>Dermacentor</taxon>
    </lineage>
</organism>
<name>A0ACB8DHN5_DERSI</name>